<evidence type="ECO:0000313" key="10">
    <source>
        <dbReference type="EMBL" id="OGY99578.1"/>
    </source>
</evidence>
<dbReference type="InterPro" id="IPR003838">
    <property type="entry name" value="ABC3_permease_C"/>
</dbReference>
<dbReference type="GO" id="GO:0005886">
    <property type="term" value="C:plasma membrane"/>
    <property type="evidence" value="ECO:0007669"/>
    <property type="project" value="UniProtKB-SubCell"/>
</dbReference>
<gene>
    <name evidence="10" type="ORF">A2945_02950</name>
</gene>
<dbReference type="Pfam" id="PF12704">
    <property type="entry name" value="MacB_PCD"/>
    <property type="match status" value="1"/>
</dbReference>
<dbReference type="EMBL" id="MHLA01000014">
    <property type="protein sequence ID" value="OGY99578.1"/>
    <property type="molecule type" value="Genomic_DNA"/>
</dbReference>
<keyword evidence="5 7" id="KW-0472">Membrane</keyword>
<dbReference type="PANTHER" id="PTHR30572">
    <property type="entry name" value="MEMBRANE COMPONENT OF TRANSPORTER-RELATED"/>
    <property type="match status" value="1"/>
</dbReference>
<feature type="transmembrane region" description="Helical" evidence="7">
    <location>
        <begin position="337"/>
        <end position="363"/>
    </location>
</feature>
<feature type="transmembrane region" description="Helical" evidence="7">
    <location>
        <begin position="284"/>
        <end position="310"/>
    </location>
</feature>
<dbReference type="Proteomes" id="UP000178880">
    <property type="component" value="Unassembled WGS sequence"/>
</dbReference>
<dbReference type="Pfam" id="PF02687">
    <property type="entry name" value="FtsX"/>
    <property type="match status" value="1"/>
</dbReference>
<evidence type="ECO:0000256" key="1">
    <source>
        <dbReference type="ARBA" id="ARBA00004651"/>
    </source>
</evidence>
<proteinExistence type="inferred from homology"/>
<evidence type="ECO:0000259" key="8">
    <source>
        <dbReference type="Pfam" id="PF02687"/>
    </source>
</evidence>
<feature type="transmembrane region" description="Helical" evidence="7">
    <location>
        <begin position="21"/>
        <end position="43"/>
    </location>
</feature>
<keyword evidence="3 7" id="KW-0812">Transmembrane</keyword>
<evidence type="ECO:0000259" key="9">
    <source>
        <dbReference type="Pfam" id="PF12704"/>
    </source>
</evidence>
<dbReference type="GO" id="GO:0022857">
    <property type="term" value="F:transmembrane transporter activity"/>
    <property type="evidence" value="ECO:0007669"/>
    <property type="project" value="TreeGrafter"/>
</dbReference>
<organism evidence="10 11">
    <name type="scientific">Candidatus Liptonbacteria bacterium RIFCSPLOWO2_01_FULL_52_25</name>
    <dbReference type="NCBI Taxonomy" id="1798650"/>
    <lineage>
        <taxon>Bacteria</taxon>
        <taxon>Candidatus Liptoniibacteriota</taxon>
    </lineage>
</organism>
<dbReference type="InterPro" id="IPR050250">
    <property type="entry name" value="Macrolide_Exporter_MacB"/>
</dbReference>
<keyword evidence="4 7" id="KW-1133">Transmembrane helix</keyword>
<reference evidence="10 11" key="1">
    <citation type="journal article" date="2016" name="Nat. Commun.">
        <title>Thousands of microbial genomes shed light on interconnected biogeochemical processes in an aquifer system.</title>
        <authorList>
            <person name="Anantharaman K."/>
            <person name="Brown C.T."/>
            <person name="Hug L.A."/>
            <person name="Sharon I."/>
            <person name="Castelle C.J."/>
            <person name="Probst A.J."/>
            <person name="Thomas B.C."/>
            <person name="Singh A."/>
            <person name="Wilkins M.J."/>
            <person name="Karaoz U."/>
            <person name="Brodie E.L."/>
            <person name="Williams K.H."/>
            <person name="Hubbard S.S."/>
            <person name="Banfield J.F."/>
        </authorList>
    </citation>
    <scope>NUCLEOTIDE SEQUENCE [LARGE SCALE GENOMIC DNA]</scope>
</reference>
<evidence type="ECO:0008006" key="12">
    <source>
        <dbReference type="Google" id="ProtNLM"/>
    </source>
</evidence>
<evidence type="ECO:0000256" key="5">
    <source>
        <dbReference type="ARBA" id="ARBA00023136"/>
    </source>
</evidence>
<dbReference type="InterPro" id="IPR025857">
    <property type="entry name" value="MacB_PCD"/>
</dbReference>
<comment type="caution">
    <text evidence="10">The sequence shown here is derived from an EMBL/GenBank/DDBJ whole genome shotgun (WGS) entry which is preliminary data.</text>
</comment>
<dbReference type="AlphaFoldDB" id="A0A1G2CDV7"/>
<dbReference type="STRING" id="1798650.A2945_02950"/>
<evidence type="ECO:0000313" key="11">
    <source>
        <dbReference type="Proteomes" id="UP000178880"/>
    </source>
</evidence>
<comment type="subcellular location">
    <subcellularLocation>
        <location evidence="1">Cell membrane</location>
        <topology evidence="1">Multi-pass membrane protein</topology>
    </subcellularLocation>
</comment>
<evidence type="ECO:0000256" key="2">
    <source>
        <dbReference type="ARBA" id="ARBA00022475"/>
    </source>
</evidence>
<feature type="domain" description="ABC3 transporter permease C-terminal" evidence="8">
    <location>
        <begin position="289"/>
        <end position="407"/>
    </location>
</feature>
<name>A0A1G2CDV7_9BACT</name>
<protein>
    <recommendedName>
        <fullName evidence="12">Multidrug ABC transporter substrate-binding protein</fullName>
    </recommendedName>
</protein>
<sequence>MKLQDAVHVSIHGLRHAKLRSFLTMLGIVIGIGSVILLMSIGASAEQLIIDQVKSVGSNLIFIVPGATRGGRFSSPASVQGIIIKTLGERDLDALEREPSISRATAEVRGQAKAVYENNDETVTYQGVTASFFAVRNFNVEKGFPFTDSDVQSFNHVTVIGSALAERLFGTQNPLGKIIRLKDISFRVIGILEEKGTGPFGVDQDSLMIIPMSVAQKQLLGIDYFNAVSVEANNTYTMNFVKARVMDILRRNHGVMDPLKDDFTIQTQEDILSLLGDITSILQVFLTAIASISLVVGGIGIMNIMYVTVVERTHEIGLRKAVGATNRDILEQFLVESVVLTFIGGIVGIVGGIFFTGLIYFGVTYFADIAWVFVVPPSAIVLATLVSGITGIVFGIYPAYRASRLNPTEALRYE</sequence>
<comment type="similarity">
    <text evidence="6">Belongs to the ABC-4 integral membrane protein family.</text>
</comment>
<evidence type="ECO:0000256" key="7">
    <source>
        <dbReference type="SAM" id="Phobius"/>
    </source>
</evidence>
<evidence type="ECO:0000256" key="6">
    <source>
        <dbReference type="ARBA" id="ARBA00038076"/>
    </source>
</evidence>
<evidence type="ECO:0000256" key="3">
    <source>
        <dbReference type="ARBA" id="ARBA00022692"/>
    </source>
</evidence>
<accession>A0A1G2CDV7</accession>
<feature type="domain" description="MacB-like periplasmic core" evidence="9">
    <location>
        <begin position="21"/>
        <end position="245"/>
    </location>
</feature>
<keyword evidence="2" id="KW-1003">Cell membrane</keyword>
<evidence type="ECO:0000256" key="4">
    <source>
        <dbReference type="ARBA" id="ARBA00022989"/>
    </source>
</evidence>
<feature type="transmembrane region" description="Helical" evidence="7">
    <location>
        <begin position="369"/>
        <end position="397"/>
    </location>
</feature>
<dbReference type="PANTHER" id="PTHR30572:SF4">
    <property type="entry name" value="ABC TRANSPORTER PERMEASE YTRF"/>
    <property type="match status" value="1"/>
</dbReference>